<feature type="coiled-coil region" evidence="1">
    <location>
        <begin position="673"/>
        <end position="707"/>
    </location>
</feature>
<reference evidence="3" key="2">
    <citation type="submission" date="2021-04" db="EMBL/GenBank/DDBJ databases">
        <authorList>
            <person name="Gilroy R."/>
        </authorList>
    </citation>
    <scope>NUCLEOTIDE SEQUENCE</scope>
    <source>
        <strain evidence="3">CHK179-7159</strain>
    </source>
</reference>
<comment type="caution">
    <text evidence="3">The sequence shown here is derived from an EMBL/GenBank/DDBJ whole genome shotgun (WGS) entry which is preliminary data.</text>
</comment>
<feature type="region of interest" description="Disordered" evidence="2">
    <location>
        <begin position="1672"/>
        <end position="1707"/>
    </location>
</feature>
<dbReference type="Proteomes" id="UP000886858">
    <property type="component" value="Unassembled WGS sequence"/>
</dbReference>
<protein>
    <submittedName>
        <fullName evidence="3">Phage tail tape measure protein</fullName>
    </submittedName>
</protein>
<feature type="region of interest" description="Disordered" evidence="2">
    <location>
        <begin position="1717"/>
        <end position="1736"/>
    </location>
</feature>
<name>A0A9D2L0Q1_9FIRM</name>
<evidence type="ECO:0000256" key="1">
    <source>
        <dbReference type="SAM" id="Coils"/>
    </source>
</evidence>
<evidence type="ECO:0000313" key="3">
    <source>
        <dbReference type="EMBL" id="HJA92491.1"/>
    </source>
</evidence>
<sequence>MAENNFLIKLIASLDKSQSTKQIKSDTKNLGDIYVKLIGSLDTSKTKTNIKNQLNGINTQIDIKPEVDSKKLKSAIEKTLKESQKIAEKQKINVKFETQTQKSSSFRNNNDALQGVRKQVTGLDTDLKNAGKTAESFGSGLTGSLKKYSQLLAETSFVYGIINQLRNAAEEAKTLDDSLVDLQKVTDEINDRDSLYQYLDKTIKHADELNVKVNSLIYAITEFKKLGWSLSDAEIGGKWATILENVGDVNIDTAIGSIKTAIASFEEIGGYGNDQMENKIEAYVDLINEMSNKYSIDAEGLAEAVRISAGTLTEAHTSIEEAVTMFATANRYYNDPSYLGNTAKISSLRMRASSDSDARQELEDLGESMDGVAQSASSLREKLLDLTGVDIMEANGQTFKSYYDQLYEISQVMDDLADVDRANVLETMFGKNRAAAGAALLSGMAESAEAYETAINSAGSATQEYETWMQGADAATQRFSNSLTKIYQSIINGNTVRDVANLGASVLDFANDWGLVEGTLRGVIALGIGKFLTNTSTALLSATKQVQLYGEALQTVRNMPSGEQHAEAIMRLGELTKSLTDAQLKQVLSSEALNKADQVRILMNSGLTREMAEQKLASLGLTQATNAQTAANTASTASTFSLKAALTGLGATIKSVFMSNPVGIALMGISVGVSAVTSAISSHNQKMDELREKTKTAAEEANTLGDEIADLAARYIQLSEAVKTDSSAKDSLMETQTELLQKLGLEGESIDELIKKYGSLSDAVNQLSIDSLKQSQIDLIAGVDTATEELIDAGKDGFWNSRNIINAMGDDAVKAFQELEKAGIINSNSYGSGGGQLVLIGDDTVEGALQNFDVLEKALQALRDSENFTGEELADNSLYQAIYARYSEMEEAVSSYDSAISNLNENLAQQTMLVALQGQEIPKSAEEFEQFKQSLIDTAIASKQFIGTDEDIANAINSYLSSVSDFQSFYTDEANKGAELADQVSSSFSTISQSISQINSQLKPQFDELADAYQEIFSEDGFSLDVVDNEMLENLRSSFEDIEDEVGVAFDTSEMEKFFSVLTNGESTAEEVQQAFNDLATAYLYSTDTMENLNDETAQAIEQQLQEMGVTNANEVVSAALAQQKLNLGVANLYAAQTGKSLENATAEEIVRFAAEQIEMGNLSQEMAQLLLQKASLNLTTIDTKADINNLIALAQTAGATAQTLDVLNAAKGRFGSTGSSNLDALRARKDVALGLNNAPELDVDYEPVKLDFSGAYSDAKKDAGKAGKETGDKYVEEYEKSLQKINDLYDREKLTEKQRLDAMLALARKYFADKAKYAEKYAELENEYLQGMKDLYQSVMSGIISRIDDQIDKLNDQKDAAVDALEAQKDAAVDALEAERDARKEVLEQQKEQLQTQIDLIQAQIDAKQDEIDAINDAADATKRQADLEKALYDQRRAQEQRVNKVYSGQDRGFIYEADTSSIREADEAVEDAQRDIRIANIEQEISVLEKRRDALEDQQDLIDKQIDELDEYYDKLISNTEAYYDDLIASTEASWDAIIQGFEETKSRWEELQDLEEQAEFEANLRELGLTLDDVLNMSENDFAAFKDNYLGILADIYAGNDKMISSMSELANVDMSALPGYLEETQQYIDTLSNGIDFSNLNDSLSSTITGFEDAAKAAGILTGAIVGGGGGSSGESGNSEGGKGKEGEGGSGDSVLGASEKAATEGVENITEFGNAFSSGDGDEGGDSAESKVNSLKASIAGGGSQEGSGEGSGESGSDSLMDAVTLQTEAALDEEAGIPAQIAKWGELDEVLDGIITKLDTIKDKLEELSTIEVTIPGISWGGFSHFAGTETGNSYGNSYSSGTKRGIPTREHNAMISEFGPEIAVYPNGTYKLFTEPSIVDLPQGTSIFNTKQTMDMLKKEKRISLGGTALFDGYDPKGIDNMRNLVSSRLADTINRSNFTDFETPESNQTTTVNLNGGIVLNGVQDVDGLARSIVQNLPLKMMQIMNKKEYRPRR</sequence>
<dbReference type="PANTHER" id="PTHR23159:SF31">
    <property type="entry name" value="CENTROSOME-ASSOCIATED PROTEIN CEP250 ISOFORM X1"/>
    <property type="match status" value="1"/>
</dbReference>
<feature type="coiled-coil region" evidence="1">
    <location>
        <begin position="1464"/>
        <end position="1517"/>
    </location>
</feature>
<dbReference type="PANTHER" id="PTHR23159">
    <property type="entry name" value="CENTROSOMAL PROTEIN 2"/>
    <property type="match status" value="1"/>
</dbReference>
<accession>A0A9D2L0Q1</accession>
<feature type="coiled-coil region" evidence="1">
    <location>
        <begin position="845"/>
        <end position="906"/>
    </location>
</feature>
<gene>
    <name evidence="3" type="ORF">H9717_05175</name>
</gene>
<evidence type="ECO:0000256" key="2">
    <source>
        <dbReference type="SAM" id="MobiDB-lite"/>
    </source>
</evidence>
<feature type="coiled-coil region" evidence="1">
    <location>
        <begin position="1276"/>
        <end position="1426"/>
    </location>
</feature>
<feature type="compositionally biased region" description="Gly residues" evidence="2">
    <location>
        <begin position="1745"/>
        <end position="1759"/>
    </location>
</feature>
<evidence type="ECO:0000313" key="4">
    <source>
        <dbReference type="Proteomes" id="UP000886858"/>
    </source>
</evidence>
<dbReference type="EMBL" id="DWYY01000056">
    <property type="protein sequence ID" value="HJA92491.1"/>
    <property type="molecule type" value="Genomic_DNA"/>
</dbReference>
<proteinExistence type="predicted"/>
<keyword evidence="1" id="KW-0175">Coiled coil</keyword>
<feature type="region of interest" description="Disordered" evidence="2">
    <location>
        <begin position="1743"/>
        <end position="1764"/>
    </location>
</feature>
<reference evidence="3" key="1">
    <citation type="journal article" date="2021" name="PeerJ">
        <title>Extensive microbial diversity within the chicken gut microbiome revealed by metagenomics and culture.</title>
        <authorList>
            <person name="Gilroy R."/>
            <person name="Ravi A."/>
            <person name="Getino M."/>
            <person name="Pursley I."/>
            <person name="Horton D.L."/>
            <person name="Alikhan N.F."/>
            <person name="Baker D."/>
            <person name="Gharbi K."/>
            <person name="Hall N."/>
            <person name="Watson M."/>
            <person name="Adriaenssens E.M."/>
            <person name="Foster-Nyarko E."/>
            <person name="Jarju S."/>
            <person name="Secka A."/>
            <person name="Antonio M."/>
            <person name="Oren A."/>
            <person name="Chaudhuri R.R."/>
            <person name="La Ragione R."/>
            <person name="Hildebrand F."/>
            <person name="Pallen M.J."/>
        </authorList>
    </citation>
    <scope>NUCLEOTIDE SEQUENCE</scope>
    <source>
        <strain evidence="3">CHK179-7159</strain>
    </source>
</reference>
<organism evidence="3 4">
    <name type="scientific">Candidatus Eisenbergiella merdipullorum</name>
    <dbReference type="NCBI Taxonomy" id="2838553"/>
    <lineage>
        <taxon>Bacteria</taxon>
        <taxon>Bacillati</taxon>
        <taxon>Bacillota</taxon>
        <taxon>Clostridia</taxon>
        <taxon>Lachnospirales</taxon>
        <taxon>Lachnospiraceae</taxon>
        <taxon>Eisenbergiella</taxon>
    </lineage>
</organism>